<name>A0A4R8TEB2_9PEZI</name>
<feature type="repeat" description="ANK" evidence="1">
    <location>
        <begin position="804"/>
        <end position="836"/>
    </location>
</feature>
<keyword evidence="1" id="KW-0040">ANK repeat</keyword>
<organism evidence="4 5">
    <name type="scientific">Colletotrichum sidae</name>
    <dbReference type="NCBI Taxonomy" id="1347389"/>
    <lineage>
        <taxon>Eukaryota</taxon>
        <taxon>Fungi</taxon>
        <taxon>Dikarya</taxon>
        <taxon>Ascomycota</taxon>
        <taxon>Pezizomycotina</taxon>
        <taxon>Sordariomycetes</taxon>
        <taxon>Hypocreomycetidae</taxon>
        <taxon>Glomerellales</taxon>
        <taxon>Glomerellaceae</taxon>
        <taxon>Colletotrichum</taxon>
        <taxon>Colletotrichum orbiculare species complex</taxon>
    </lineage>
</organism>
<dbReference type="InterPro" id="IPR010730">
    <property type="entry name" value="HET"/>
</dbReference>
<sequence length="943" mass="105772">MREVAFGNGNSSFPALMPWPLSLVPFPLPTSYIWNTFANPDNLEGPAVSVRMRLIDTESLRLVEVQGDSQQDYAILSHTWGPSEVVFAKFTALTSPWSQPADESPEDAEHHILRSDGFLMIRNAALLAKRQGFSYLWVDTCCIDKTSSAELSESINSMYRWYRKAAICYAYLSDVNTDTTAAEGMFNNTQGSGFSKSFSKSRWFTRGWTLQELVAPRKVEFYASDWSSIGTKGHDDGAFCRLLADITGINQDILEDVAPLSEISVADKMSWASSRQTTREEDLAYCLLGLFNVNMPLLYGEGQKAFIRLQEEIIKETDDQSLFLWNLVPSTSTRLSSTNPDALFGLLAESPRYFTRPGISSIRHLPPLQSQETTPASVTNQGLRTNMRLYTMPPNDDEYYALLDRFSVSLYALRADKPQSGKVFAVLRFGCIIDQTWCPLVDLAMGFRRSNKHWEVCYQRVPFTGRRIDEVYRRLPEFPPPSFQEASHSNSSALGCLVVKSGEYQRRGRRIVQLAILGTPQLSYAIASSEPTDDPLQAPIPHFKGDMARIVEATRQCCCPETIDNIFLNTSSTNGLVRTKMFDAQQEFDKIRTSGIFSTDRHYGMLQAVVQMQKKDIKVLIYQDRGSLECQTKEFDDFRPIHWAATLHDNSEMAKLLMSMKAEMHSQTRSGWMAVHLAILAQNHPCVSYLLPKGNSKDCQTITGETISHLIAAYAPVSWFHTGMLPRFPFETRKNNRGELPIHRAAATGNFEALRHEKLTPLSQVDAKDNEGRSPLFHAVCGGQSSAILRLISNKASLDLPDVHGRSPLHAAVLCNRPDAVELLLEKGADVEAHTTANGLTPLHLASLYGYFECMQKILKCMSHKWRDANCVKGLLEKGCNLDTRIDIYLRMKKPKRGAPAEADLIYLPTAMTPLELAIYLDNSDMASIIYSNLETRKNGTGN</sequence>
<reference evidence="4 5" key="1">
    <citation type="submission" date="2018-11" db="EMBL/GenBank/DDBJ databases">
        <title>Genome sequence and assembly of Colletotrichum sidae.</title>
        <authorList>
            <person name="Gan P."/>
            <person name="Shirasu K."/>
        </authorList>
    </citation>
    <scope>NUCLEOTIDE SEQUENCE [LARGE SCALE GENOMIC DNA]</scope>
    <source>
        <strain evidence="4 5">CBS 518.97</strain>
    </source>
</reference>
<dbReference type="InterPro" id="IPR002110">
    <property type="entry name" value="Ankyrin_rpt"/>
</dbReference>
<comment type="caution">
    <text evidence="4">The sequence shown here is derived from an EMBL/GenBank/DDBJ whole genome shotgun (WGS) entry which is preliminary data.</text>
</comment>
<evidence type="ECO:0000256" key="1">
    <source>
        <dbReference type="PROSITE-ProRule" id="PRU00023"/>
    </source>
</evidence>
<feature type="domain" description="Heterokaryon incompatibility" evidence="2">
    <location>
        <begin position="73"/>
        <end position="212"/>
    </location>
</feature>
<evidence type="ECO:0000313" key="5">
    <source>
        <dbReference type="Proteomes" id="UP000295604"/>
    </source>
</evidence>
<dbReference type="AlphaFoldDB" id="A0A4R8TEB2"/>
<dbReference type="SMART" id="SM00248">
    <property type="entry name" value="ANK"/>
    <property type="match status" value="5"/>
</dbReference>
<dbReference type="PANTHER" id="PTHR10622:SF10">
    <property type="entry name" value="HET DOMAIN-CONTAINING PROTEIN"/>
    <property type="match status" value="1"/>
</dbReference>
<protein>
    <submittedName>
        <fullName evidence="4">Vegetative incompatibility protein HET-E-1</fullName>
    </submittedName>
</protein>
<dbReference type="EMBL" id="QAPF01000112">
    <property type="protein sequence ID" value="TEA16287.1"/>
    <property type="molecule type" value="Genomic_DNA"/>
</dbReference>
<dbReference type="Pfam" id="PF12796">
    <property type="entry name" value="Ank_2"/>
    <property type="match status" value="2"/>
</dbReference>
<dbReference type="PROSITE" id="PS50088">
    <property type="entry name" value="ANK_REPEAT"/>
    <property type="match status" value="2"/>
</dbReference>
<dbReference type="Proteomes" id="UP000295604">
    <property type="component" value="Unassembled WGS sequence"/>
</dbReference>
<dbReference type="Gene3D" id="1.25.40.20">
    <property type="entry name" value="Ankyrin repeat-containing domain"/>
    <property type="match status" value="2"/>
</dbReference>
<dbReference type="InterPro" id="IPR058525">
    <property type="entry name" value="DUF8212"/>
</dbReference>
<gene>
    <name evidence="4" type="ORF">C8034_v001641</name>
</gene>
<accession>A0A4R8TEB2</accession>
<evidence type="ECO:0000259" key="2">
    <source>
        <dbReference type="Pfam" id="PF06985"/>
    </source>
</evidence>
<proteinExistence type="predicted"/>
<dbReference type="SUPFAM" id="SSF48403">
    <property type="entry name" value="Ankyrin repeat"/>
    <property type="match status" value="1"/>
</dbReference>
<dbReference type="InterPro" id="IPR036770">
    <property type="entry name" value="Ankyrin_rpt-contain_sf"/>
</dbReference>
<dbReference type="PROSITE" id="PS50297">
    <property type="entry name" value="ANK_REP_REGION"/>
    <property type="match status" value="2"/>
</dbReference>
<keyword evidence="5" id="KW-1185">Reference proteome</keyword>
<dbReference type="Pfam" id="PF06985">
    <property type="entry name" value="HET"/>
    <property type="match status" value="1"/>
</dbReference>
<evidence type="ECO:0000259" key="3">
    <source>
        <dbReference type="Pfam" id="PF26640"/>
    </source>
</evidence>
<evidence type="ECO:0000313" key="4">
    <source>
        <dbReference type="EMBL" id="TEA16287.1"/>
    </source>
</evidence>
<dbReference type="Pfam" id="PF00023">
    <property type="entry name" value="Ank"/>
    <property type="match status" value="1"/>
</dbReference>
<feature type="domain" description="DUF8212" evidence="3">
    <location>
        <begin position="304"/>
        <end position="364"/>
    </location>
</feature>
<dbReference type="Pfam" id="PF26640">
    <property type="entry name" value="DUF8212"/>
    <property type="match status" value="1"/>
</dbReference>
<dbReference type="PANTHER" id="PTHR10622">
    <property type="entry name" value="HET DOMAIN-CONTAINING PROTEIN"/>
    <property type="match status" value="1"/>
</dbReference>
<dbReference type="PRINTS" id="PR01415">
    <property type="entry name" value="ANKYRIN"/>
</dbReference>
<feature type="repeat" description="ANK" evidence="1">
    <location>
        <begin position="838"/>
        <end position="860"/>
    </location>
</feature>